<dbReference type="InterPro" id="IPR009057">
    <property type="entry name" value="Homeodomain-like_sf"/>
</dbReference>
<evidence type="ECO:0000256" key="2">
    <source>
        <dbReference type="ARBA" id="ARBA00023125"/>
    </source>
</evidence>
<dbReference type="InterPro" id="IPR010499">
    <property type="entry name" value="AraC_E-bd"/>
</dbReference>
<keyword evidence="2" id="KW-0238">DNA-binding</keyword>
<sequence>MRQIERLNLVVRYIEENLEGGIDCKKAAEIACCSQFHLQRMFPYMTGITITEYVRRRRMSEAALELLGGGKILDISLKYGYNSPTAFSRAFRSVHGVSPSEARRTGTNLKLYRPISFNITIKGAEEMEFRIEEKGAFRVVGLRIGLEREMEKNFNAVPELWNRAVRDGSLERLLCHADCGEVLGVSVCLDEPWSYYIAVPSGSAAPDGFEEYLVEGGVWAVFEGMGKAPEAVQQVVKRALTEWLPASGYEYAPRAEFERYLSKDPSNAVFEYWLPIRRPV</sequence>
<dbReference type="EMBL" id="DXIJ01000062">
    <property type="protein sequence ID" value="HIV85797.1"/>
    <property type="molecule type" value="Genomic_DNA"/>
</dbReference>
<dbReference type="PROSITE" id="PS00041">
    <property type="entry name" value="HTH_ARAC_FAMILY_1"/>
    <property type="match status" value="1"/>
</dbReference>
<dbReference type="Pfam" id="PF12833">
    <property type="entry name" value="HTH_18"/>
    <property type="match status" value="1"/>
</dbReference>
<organism evidence="5 6">
    <name type="scientific">Candidatus Monoglobus merdigallinarum</name>
    <dbReference type="NCBI Taxonomy" id="2838698"/>
    <lineage>
        <taxon>Bacteria</taxon>
        <taxon>Bacillati</taxon>
        <taxon>Bacillota</taxon>
        <taxon>Clostridia</taxon>
        <taxon>Monoglobales</taxon>
        <taxon>Monoglobaceae</taxon>
        <taxon>Monoglobus</taxon>
    </lineage>
</organism>
<dbReference type="GO" id="GO:0043565">
    <property type="term" value="F:sequence-specific DNA binding"/>
    <property type="evidence" value="ECO:0007669"/>
    <property type="project" value="InterPro"/>
</dbReference>
<dbReference type="Gene3D" id="3.20.80.10">
    <property type="entry name" value="Regulatory factor, effector binding domain"/>
    <property type="match status" value="1"/>
</dbReference>
<dbReference type="GO" id="GO:0003700">
    <property type="term" value="F:DNA-binding transcription factor activity"/>
    <property type="evidence" value="ECO:0007669"/>
    <property type="project" value="InterPro"/>
</dbReference>
<dbReference type="InterPro" id="IPR020449">
    <property type="entry name" value="Tscrpt_reg_AraC-type_HTH"/>
</dbReference>
<dbReference type="PROSITE" id="PS01124">
    <property type="entry name" value="HTH_ARAC_FAMILY_2"/>
    <property type="match status" value="1"/>
</dbReference>
<keyword evidence="3" id="KW-0804">Transcription</keyword>
<protein>
    <submittedName>
        <fullName evidence="5">AraC family transcriptional regulator</fullName>
    </submittedName>
</protein>
<dbReference type="SUPFAM" id="SSF46689">
    <property type="entry name" value="Homeodomain-like"/>
    <property type="match status" value="2"/>
</dbReference>
<keyword evidence="1" id="KW-0805">Transcription regulation</keyword>
<feature type="domain" description="HTH araC/xylS-type" evidence="4">
    <location>
        <begin position="8"/>
        <end position="105"/>
    </location>
</feature>
<dbReference type="InterPro" id="IPR011256">
    <property type="entry name" value="Reg_factor_effector_dom_sf"/>
</dbReference>
<dbReference type="InterPro" id="IPR018062">
    <property type="entry name" value="HTH_AraC-typ_CS"/>
</dbReference>
<reference evidence="5" key="2">
    <citation type="submission" date="2021-04" db="EMBL/GenBank/DDBJ databases">
        <authorList>
            <person name="Gilroy R."/>
        </authorList>
    </citation>
    <scope>NUCLEOTIDE SEQUENCE</scope>
    <source>
        <strain evidence="5">5790</strain>
    </source>
</reference>
<dbReference type="InterPro" id="IPR050959">
    <property type="entry name" value="MarA-like"/>
</dbReference>
<dbReference type="Gene3D" id="1.10.10.60">
    <property type="entry name" value="Homeodomain-like"/>
    <property type="match status" value="2"/>
</dbReference>
<dbReference type="AlphaFoldDB" id="A0A9D1PRB3"/>
<accession>A0A9D1PRB3</accession>
<proteinExistence type="predicted"/>
<name>A0A9D1PRB3_9FIRM</name>
<evidence type="ECO:0000256" key="1">
    <source>
        <dbReference type="ARBA" id="ARBA00023015"/>
    </source>
</evidence>
<dbReference type="SUPFAM" id="SSF55136">
    <property type="entry name" value="Probable bacterial effector-binding domain"/>
    <property type="match status" value="1"/>
</dbReference>
<dbReference type="Proteomes" id="UP000824162">
    <property type="component" value="Unassembled WGS sequence"/>
</dbReference>
<dbReference type="SMART" id="SM00871">
    <property type="entry name" value="AraC_E_bind"/>
    <property type="match status" value="1"/>
</dbReference>
<dbReference type="Pfam" id="PF14526">
    <property type="entry name" value="Cass2"/>
    <property type="match status" value="1"/>
</dbReference>
<evidence type="ECO:0000256" key="3">
    <source>
        <dbReference type="ARBA" id="ARBA00023163"/>
    </source>
</evidence>
<reference evidence="5" key="1">
    <citation type="journal article" date="2021" name="PeerJ">
        <title>Extensive microbial diversity within the chicken gut microbiome revealed by metagenomics and culture.</title>
        <authorList>
            <person name="Gilroy R."/>
            <person name="Ravi A."/>
            <person name="Getino M."/>
            <person name="Pursley I."/>
            <person name="Horton D.L."/>
            <person name="Alikhan N.F."/>
            <person name="Baker D."/>
            <person name="Gharbi K."/>
            <person name="Hall N."/>
            <person name="Watson M."/>
            <person name="Adriaenssens E.M."/>
            <person name="Foster-Nyarko E."/>
            <person name="Jarju S."/>
            <person name="Secka A."/>
            <person name="Antonio M."/>
            <person name="Oren A."/>
            <person name="Chaudhuri R.R."/>
            <person name="La Ragione R."/>
            <person name="Hildebrand F."/>
            <person name="Pallen M.J."/>
        </authorList>
    </citation>
    <scope>NUCLEOTIDE SEQUENCE</scope>
    <source>
        <strain evidence="5">5790</strain>
    </source>
</reference>
<dbReference type="PRINTS" id="PR00032">
    <property type="entry name" value="HTHARAC"/>
</dbReference>
<dbReference type="SMART" id="SM00342">
    <property type="entry name" value="HTH_ARAC"/>
    <property type="match status" value="1"/>
</dbReference>
<dbReference type="InterPro" id="IPR018060">
    <property type="entry name" value="HTH_AraC"/>
</dbReference>
<dbReference type="PANTHER" id="PTHR47504:SF5">
    <property type="entry name" value="RIGHT ORIGIN-BINDING PROTEIN"/>
    <property type="match status" value="1"/>
</dbReference>
<evidence type="ECO:0000313" key="6">
    <source>
        <dbReference type="Proteomes" id="UP000824162"/>
    </source>
</evidence>
<evidence type="ECO:0000259" key="4">
    <source>
        <dbReference type="PROSITE" id="PS01124"/>
    </source>
</evidence>
<comment type="caution">
    <text evidence="5">The sequence shown here is derived from an EMBL/GenBank/DDBJ whole genome shotgun (WGS) entry which is preliminary data.</text>
</comment>
<dbReference type="InterPro" id="IPR029441">
    <property type="entry name" value="Cass2"/>
</dbReference>
<evidence type="ECO:0000313" key="5">
    <source>
        <dbReference type="EMBL" id="HIV85797.1"/>
    </source>
</evidence>
<gene>
    <name evidence="5" type="ORF">H9900_03190</name>
</gene>
<dbReference type="PANTHER" id="PTHR47504">
    <property type="entry name" value="RIGHT ORIGIN-BINDING PROTEIN"/>
    <property type="match status" value="1"/>
</dbReference>